<dbReference type="Gene3D" id="3.20.20.70">
    <property type="entry name" value="Aldolase class I"/>
    <property type="match status" value="1"/>
</dbReference>
<evidence type="ECO:0000256" key="3">
    <source>
        <dbReference type="ARBA" id="ARBA00022643"/>
    </source>
</evidence>
<comment type="cofactor">
    <cofactor evidence="1">
        <name>FMN</name>
        <dbReference type="ChEBI" id="CHEBI:58210"/>
    </cofactor>
</comment>
<evidence type="ECO:0000256" key="2">
    <source>
        <dbReference type="ARBA" id="ARBA00022630"/>
    </source>
</evidence>
<evidence type="ECO:0000256" key="5">
    <source>
        <dbReference type="ARBA" id="ARBA00023002"/>
    </source>
</evidence>
<reference evidence="7 8" key="1">
    <citation type="submission" date="2019-10" db="EMBL/GenBank/DDBJ databases">
        <title>Unraveling microbial dark matter from salterns through culturing: the case of the genus Halosegnis.</title>
        <authorList>
            <person name="Duran-Viseras A."/>
            <person name="Andrei A.-S."/>
            <person name="Vera-Gargallo B."/>
            <person name="Ghai R."/>
            <person name="Sanchez-Porro C."/>
            <person name="Ventosa A."/>
        </authorList>
    </citation>
    <scope>NUCLEOTIDE SEQUENCE [LARGE SCALE GENOMIC DNA]</scope>
    <source>
        <strain evidence="7 8">F18-79</strain>
    </source>
</reference>
<dbReference type="EMBL" id="QKKZ01000001">
    <property type="protein sequence ID" value="KAB7515653.1"/>
    <property type="molecule type" value="Genomic_DNA"/>
</dbReference>
<keyword evidence="3" id="KW-0288">FMN</keyword>
<evidence type="ECO:0000313" key="8">
    <source>
        <dbReference type="Proteomes" id="UP000326865"/>
    </source>
</evidence>
<evidence type="ECO:0000313" key="7">
    <source>
        <dbReference type="EMBL" id="KAB7515653.1"/>
    </source>
</evidence>
<name>A0A5N5UAJ5_9EURY</name>
<keyword evidence="4" id="KW-0521">NADP</keyword>
<evidence type="ECO:0000256" key="1">
    <source>
        <dbReference type="ARBA" id="ARBA00001917"/>
    </source>
</evidence>
<dbReference type="InterPro" id="IPR001155">
    <property type="entry name" value="OxRdtase_FMN_N"/>
</dbReference>
<dbReference type="InterPro" id="IPR013785">
    <property type="entry name" value="Aldolase_TIM"/>
</dbReference>
<gene>
    <name evidence="7" type="ORF">DM867_00450</name>
</gene>
<dbReference type="AlphaFoldDB" id="A0A5N5UAJ5"/>
<proteinExistence type="predicted"/>
<keyword evidence="2" id="KW-0285">Flavoprotein</keyword>
<protein>
    <submittedName>
        <fullName evidence="7">NADH:flavin oxidoreductase/NADH oxidase</fullName>
    </submittedName>
</protein>
<keyword evidence="8" id="KW-1185">Reference proteome</keyword>
<dbReference type="GO" id="GO:0003959">
    <property type="term" value="F:NADPH dehydrogenase activity"/>
    <property type="evidence" value="ECO:0007669"/>
    <property type="project" value="InterPro"/>
</dbReference>
<dbReference type="Proteomes" id="UP000326865">
    <property type="component" value="Unassembled WGS sequence"/>
</dbReference>
<evidence type="ECO:0000256" key="4">
    <source>
        <dbReference type="ARBA" id="ARBA00022857"/>
    </source>
</evidence>
<dbReference type="PANTHER" id="PTHR43303:SF4">
    <property type="entry name" value="NADPH DEHYDROGENASE C23G7.10C-RELATED"/>
    <property type="match status" value="1"/>
</dbReference>
<feature type="domain" description="NADH:flavin oxidoreductase/NADH oxidase N-terminal" evidence="6">
    <location>
        <begin position="4"/>
        <end position="348"/>
    </location>
</feature>
<organism evidence="7 8">
    <name type="scientific">Halosegnis rubeus</name>
    <dbReference type="NCBI Taxonomy" id="2212850"/>
    <lineage>
        <taxon>Archaea</taxon>
        <taxon>Methanobacteriati</taxon>
        <taxon>Methanobacteriota</taxon>
        <taxon>Stenosarchaea group</taxon>
        <taxon>Halobacteria</taxon>
        <taxon>Halobacteriales</taxon>
        <taxon>Natronomonadaceae</taxon>
        <taxon>Halosegnis</taxon>
    </lineage>
</organism>
<dbReference type="InterPro" id="IPR044152">
    <property type="entry name" value="YqjM-like"/>
</dbReference>
<dbReference type="GO" id="GO:0010181">
    <property type="term" value="F:FMN binding"/>
    <property type="evidence" value="ECO:0007669"/>
    <property type="project" value="InterPro"/>
</dbReference>
<dbReference type="RefSeq" id="WP_152133554.1">
    <property type="nucleotide sequence ID" value="NZ_QKKZ01000001.1"/>
</dbReference>
<dbReference type="PANTHER" id="PTHR43303">
    <property type="entry name" value="NADPH DEHYDROGENASE C23G7.10C-RELATED"/>
    <property type="match status" value="1"/>
</dbReference>
<evidence type="ECO:0000259" key="6">
    <source>
        <dbReference type="Pfam" id="PF00724"/>
    </source>
</evidence>
<comment type="caution">
    <text evidence="7">The sequence shown here is derived from an EMBL/GenBank/DDBJ whole genome shotgun (WGS) entry which is preliminary data.</text>
</comment>
<dbReference type="GO" id="GO:0050661">
    <property type="term" value="F:NADP binding"/>
    <property type="evidence" value="ECO:0007669"/>
    <property type="project" value="InterPro"/>
</dbReference>
<dbReference type="Pfam" id="PF00724">
    <property type="entry name" value="Oxidored_FMN"/>
    <property type="match status" value="1"/>
</dbReference>
<sequence>MSHLFDELELRDTTLRNRIAVSPMCQYSCDDMDGLATDWHTVHLGSRATGGAGLIISEATAVEPRGRISPQDLGIWSAEHADALADTTAFMKKHGAVPAIQLAHAGRKASTYRPGDREDRVTVANEDGWTPVGPTEEPYPYEQPLDTHKLTTEEVEGVVESFREGAEHALDAGFEAAEVHAAHGYLLHEFYSPLTNTRDDKYGGDFEGRTRLVREVTRAVREVWPDDKPVFVRLSATDWMGEENWTVEDTARLAPLLAEDGADMLDISGGANHPDQKIPHTGPHYQVPYAEEVREALVDTDCVVGAVGAINSAEGADALVRNERADLVLQARQSLYNPNFPLHAAEELGVEPPVPRQYYRGF</sequence>
<dbReference type="CDD" id="cd02932">
    <property type="entry name" value="OYE_YqiM_FMN"/>
    <property type="match status" value="1"/>
</dbReference>
<keyword evidence="5" id="KW-0560">Oxidoreductase</keyword>
<accession>A0A5N5UAJ5</accession>
<dbReference type="SUPFAM" id="SSF51395">
    <property type="entry name" value="FMN-linked oxidoreductases"/>
    <property type="match status" value="1"/>
</dbReference>